<evidence type="ECO:0000313" key="2">
    <source>
        <dbReference type="EMBL" id="NYE70371.1"/>
    </source>
</evidence>
<dbReference type="PIRSF" id="PIRSF006402">
    <property type="entry name" value="UCP006402_thioredoxin"/>
    <property type="match status" value="1"/>
</dbReference>
<dbReference type="InterPro" id="IPR004879">
    <property type="entry name" value="Ssp411-like_TRX"/>
</dbReference>
<evidence type="ECO:0000259" key="1">
    <source>
        <dbReference type="Pfam" id="PF03190"/>
    </source>
</evidence>
<dbReference type="CDD" id="cd02955">
    <property type="entry name" value="SSP411"/>
    <property type="match status" value="1"/>
</dbReference>
<proteinExistence type="predicted"/>
<dbReference type="AlphaFoldDB" id="A0A7Y9I5H3"/>
<sequence>MANRLADSTSPYLLQHADNPVDWWEWGDQAFAEAARREVPVLLSVGYAACHWCHVMAHESFEDERIAAMINSGFVAVKVDREERPDVDAVYMQATQALTGQGGWPMTVFLTPDRSPFFAGTYYPPAPRGGLPSFPQVLQAIGEAWRDRREELVTAAGSISDQLAGARPDLAGQAGAEEVAQAIATLRRDYDGERGGFGTAPKFPPSLVVEALLRSDDPDAMIMVEGTLEAMARGGIHDQLAGGFARYSVDSSWVVPHFEKMLYDNALLLGNYVGWWRRTGSPLAERVATDLVDWLFTELRTPEGGFASSLDADSADAEGRLREGAYYAWTPEQLRDVLGPEDADWAAEVFVVTANGTFEEGASTLQLPVDQDPVRLADVRRRLADARSERPRPGRDDKIITAWNGWAIDALVQAAMIMDRPDWLEVARHAADLVWRVHLVDDGLRRSSREGRVGTAAAVLEDYAALCQAATRLAAAGADADWLIRAEWLADRMITAFDDGSGGFYDTAAEAERLYLRPKDPTDNATPSGLSAAVHALTLLAELTGRTDYAERAERAAASAAGLITAAPRFAGWLLADAISRTAAPPVEVAIAGPPDHPDTIGLRQAAWRLAPAGSVVLAGPPDLAGFALLEQRTMIDNRPTAYVCRNFFCRLPVTTVADLTEALASP</sequence>
<dbReference type="Pfam" id="PF03190">
    <property type="entry name" value="Thioredox_DsbH"/>
    <property type="match status" value="1"/>
</dbReference>
<name>A0A7Y9I5H3_9ACTN</name>
<keyword evidence="3" id="KW-1185">Reference proteome</keyword>
<feature type="domain" description="Spermatogenesis-associated protein 20-like TRX" evidence="1">
    <location>
        <begin position="3"/>
        <end position="163"/>
    </location>
</feature>
<dbReference type="InterPro" id="IPR024705">
    <property type="entry name" value="Ssp411"/>
</dbReference>
<dbReference type="InterPro" id="IPR036249">
    <property type="entry name" value="Thioredoxin-like_sf"/>
</dbReference>
<dbReference type="PANTHER" id="PTHR42899:SF1">
    <property type="entry name" value="SPERMATOGENESIS-ASSOCIATED PROTEIN 20"/>
    <property type="match status" value="1"/>
</dbReference>
<accession>A0A7Y9I5H3</accession>
<dbReference type="Gene3D" id="3.40.30.10">
    <property type="entry name" value="Glutaredoxin"/>
    <property type="match status" value="1"/>
</dbReference>
<dbReference type="GO" id="GO:0005975">
    <property type="term" value="P:carbohydrate metabolic process"/>
    <property type="evidence" value="ECO:0007669"/>
    <property type="project" value="InterPro"/>
</dbReference>
<gene>
    <name evidence="2" type="ORF">BKA15_001700</name>
</gene>
<organism evidence="2 3">
    <name type="scientific">Microlunatus parietis</name>
    <dbReference type="NCBI Taxonomy" id="682979"/>
    <lineage>
        <taxon>Bacteria</taxon>
        <taxon>Bacillati</taxon>
        <taxon>Actinomycetota</taxon>
        <taxon>Actinomycetes</taxon>
        <taxon>Propionibacteriales</taxon>
        <taxon>Propionibacteriaceae</taxon>
        <taxon>Microlunatus</taxon>
    </lineage>
</organism>
<dbReference type="RefSeq" id="WP_179749764.1">
    <property type="nucleotide sequence ID" value="NZ_JACCBU010000001.1"/>
</dbReference>
<dbReference type="InterPro" id="IPR008928">
    <property type="entry name" value="6-hairpin_glycosidase_sf"/>
</dbReference>
<dbReference type="PANTHER" id="PTHR42899">
    <property type="entry name" value="SPERMATOGENESIS-ASSOCIATED PROTEIN 20"/>
    <property type="match status" value="1"/>
</dbReference>
<dbReference type="SUPFAM" id="SSF48208">
    <property type="entry name" value="Six-hairpin glycosidases"/>
    <property type="match status" value="1"/>
</dbReference>
<protein>
    <recommendedName>
        <fullName evidence="1">Spermatogenesis-associated protein 20-like TRX domain-containing protein</fullName>
    </recommendedName>
</protein>
<comment type="caution">
    <text evidence="2">The sequence shown here is derived from an EMBL/GenBank/DDBJ whole genome shotgun (WGS) entry which is preliminary data.</text>
</comment>
<reference evidence="2 3" key="1">
    <citation type="submission" date="2020-07" db="EMBL/GenBank/DDBJ databases">
        <title>Sequencing the genomes of 1000 actinobacteria strains.</title>
        <authorList>
            <person name="Klenk H.-P."/>
        </authorList>
    </citation>
    <scope>NUCLEOTIDE SEQUENCE [LARGE SCALE GENOMIC DNA]</scope>
    <source>
        <strain evidence="2 3">DSM 22083</strain>
    </source>
</reference>
<dbReference type="Proteomes" id="UP000569914">
    <property type="component" value="Unassembled WGS sequence"/>
</dbReference>
<dbReference type="SUPFAM" id="SSF52833">
    <property type="entry name" value="Thioredoxin-like"/>
    <property type="match status" value="1"/>
</dbReference>
<evidence type="ECO:0000313" key="3">
    <source>
        <dbReference type="Proteomes" id="UP000569914"/>
    </source>
</evidence>
<dbReference type="EMBL" id="JACCBU010000001">
    <property type="protein sequence ID" value="NYE70371.1"/>
    <property type="molecule type" value="Genomic_DNA"/>
</dbReference>